<dbReference type="Gene3D" id="1.10.10.10">
    <property type="entry name" value="Winged helix-like DNA-binding domain superfamily/Winged helix DNA-binding domain"/>
    <property type="match status" value="1"/>
</dbReference>
<evidence type="ECO:0000256" key="2">
    <source>
        <dbReference type="ARBA" id="ARBA00023015"/>
    </source>
</evidence>
<dbReference type="SUPFAM" id="SSF46785">
    <property type="entry name" value="Winged helix' DNA-binding domain"/>
    <property type="match status" value="1"/>
</dbReference>
<sequence length="312" mass="33892">MHIDQVPNFSLRQLSYLVTAARLGTISAAAAELHVSSSAISDSITTLEHQVGAQLCIRKKAQGLILTAAGKQIAARATNLINEANDLERDLKTTDGELAGPITIGCYPTLAPMILPVLLAEFGEQHPRVSLEIVETTQDKLAGKLESGEIDVAFVYETLIPGAPNHAQLFAQPAHVILAADDPFVSRETVRLEDLVDRDMILLDSPPSSQHTLGMFHDRGLQPTIRHATTSYEVVRTLVGRGLGYGVLVQRLKNTASYEGYPLVVKEIEPAVEPVGVEMIWSSSARVAPRVQAIINFAETTRWATHSNTEYA</sequence>
<dbReference type="PROSITE" id="PS50931">
    <property type="entry name" value="HTH_LYSR"/>
    <property type="match status" value="1"/>
</dbReference>
<dbReference type="Proteomes" id="UP000576792">
    <property type="component" value="Unassembled WGS sequence"/>
</dbReference>
<keyword evidence="4" id="KW-0804">Transcription</keyword>
<dbReference type="Gene3D" id="3.40.190.10">
    <property type="entry name" value="Periplasmic binding protein-like II"/>
    <property type="match status" value="2"/>
</dbReference>
<protein>
    <submittedName>
        <fullName evidence="6">DNA-binding transcriptional LysR family regulator</fullName>
    </submittedName>
</protein>
<keyword evidence="3 6" id="KW-0238">DNA-binding</keyword>
<keyword evidence="2" id="KW-0805">Transcription regulation</keyword>
<feature type="domain" description="HTH lysR-type" evidence="5">
    <location>
        <begin position="9"/>
        <end position="67"/>
    </location>
</feature>
<dbReference type="InterPro" id="IPR000847">
    <property type="entry name" value="LysR_HTH_N"/>
</dbReference>
<dbReference type="PANTHER" id="PTHR30346:SF0">
    <property type="entry name" value="HCA OPERON TRANSCRIPTIONAL ACTIVATOR HCAR"/>
    <property type="match status" value="1"/>
</dbReference>
<dbReference type="PANTHER" id="PTHR30346">
    <property type="entry name" value="TRANSCRIPTIONAL DUAL REGULATOR HCAR-RELATED"/>
    <property type="match status" value="1"/>
</dbReference>
<dbReference type="AlphaFoldDB" id="A0A846S4V1"/>
<dbReference type="GO" id="GO:0003700">
    <property type="term" value="F:DNA-binding transcription factor activity"/>
    <property type="evidence" value="ECO:0007669"/>
    <property type="project" value="InterPro"/>
</dbReference>
<accession>A0A846S4V1</accession>
<evidence type="ECO:0000256" key="1">
    <source>
        <dbReference type="ARBA" id="ARBA00009437"/>
    </source>
</evidence>
<organism evidence="6 7">
    <name type="scientific">Brevibacterium marinum</name>
    <dbReference type="NCBI Taxonomy" id="418643"/>
    <lineage>
        <taxon>Bacteria</taxon>
        <taxon>Bacillati</taxon>
        <taxon>Actinomycetota</taxon>
        <taxon>Actinomycetes</taxon>
        <taxon>Micrococcales</taxon>
        <taxon>Brevibacteriaceae</taxon>
        <taxon>Brevibacterium</taxon>
    </lineage>
</organism>
<keyword evidence="7" id="KW-1185">Reference proteome</keyword>
<evidence type="ECO:0000259" key="5">
    <source>
        <dbReference type="PROSITE" id="PS50931"/>
    </source>
</evidence>
<reference evidence="6 7" key="1">
    <citation type="submission" date="2020-03" db="EMBL/GenBank/DDBJ databases">
        <title>Sequencing the genomes of 1000 actinobacteria strains.</title>
        <authorList>
            <person name="Klenk H.-P."/>
        </authorList>
    </citation>
    <scope>NUCLEOTIDE SEQUENCE [LARGE SCALE GENOMIC DNA]</scope>
    <source>
        <strain evidence="6 7">DSM 18964</strain>
    </source>
</reference>
<gene>
    <name evidence="6" type="ORF">BKA07_003078</name>
</gene>
<comment type="similarity">
    <text evidence="1">Belongs to the LysR transcriptional regulatory family.</text>
</comment>
<evidence type="ECO:0000256" key="3">
    <source>
        <dbReference type="ARBA" id="ARBA00023125"/>
    </source>
</evidence>
<evidence type="ECO:0000313" key="7">
    <source>
        <dbReference type="Proteomes" id="UP000576792"/>
    </source>
</evidence>
<proteinExistence type="inferred from homology"/>
<dbReference type="GO" id="GO:0003677">
    <property type="term" value="F:DNA binding"/>
    <property type="evidence" value="ECO:0007669"/>
    <property type="project" value="UniProtKB-KW"/>
</dbReference>
<evidence type="ECO:0000313" key="6">
    <source>
        <dbReference type="EMBL" id="NJC58043.1"/>
    </source>
</evidence>
<dbReference type="SUPFAM" id="SSF53850">
    <property type="entry name" value="Periplasmic binding protein-like II"/>
    <property type="match status" value="1"/>
</dbReference>
<evidence type="ECO:0000256" key="4">
    <source>
        <dbReference type="ARBA" id="ARBA00023163"/>
    </source>
</evidence>
<dbReference type="Pfam" id="PF03466">
    <property type="entry name" value="LysR_substrate"/>
    <property type="match status" value="1"/>
</dbReference>
<dbReference type="GO" id="GO:0032993">
    <property type="term" value="C:protein-DNA complex"/>
    <property type="evidence" value="ECO:0007669"/>
    <property type="project" value="TreeGrafter"/>
</dbReference>
<name>A0A846S4V1_9MICO</name>
<dbReference type="InterPro" id="IPR036390">
    <property type="entry name" value="WH_DNA-bd_sf"/>
</dbReference>
<comment type="caution">
    <text evidence="6">The sequence shown here is derived from an EMBL/GenBank/DDBJ whole genome shotgun (WGS) entry which is preliminary data.</text>
</comment>
<dbReference type="InterPro" id="IPR005119">
    <property type="entry name" value="LysR_subst-bd"/>
</dbReference>
<dbReference type="InterPro" id="IPR036388">
    <property type="entry name" value="WH-like_DNA-bd_sf"/>
</dbReference>
<dbReference type="RefSeq" id="WP_167951640.1">
    <property type="nucleotide sequence ID" value="NZ_BAAAPQ010000041.1"/>
</dbReference>
<dbReference type="Pfam" id="PF00126">
    <property type="entry name" value="HTH_1"/>
    <property type="match status" value="1"/>
</dbReference>
<dbReference type="EMBL" id="JAATJN010000001">
    <property type="protein sequence ID" value="NJC58043.1"/>
    <property type="molecule type" value="Genomic_DNA"/>
</dbReference>